<reference evidence="1 2" key="1">
    <citation type="submission" date="2017-06" db="EMBL/GenBank/DDBJ databases">
        <title>Draft genome sequence of Fusobacterium nucleatum subsp. polymorphum KCOM 1267 (=ChDC F290).</title>
        <authorList>
            <person name="Kook J.-K."/>
            <person name="Park S.-N."/>
            <person name="Lim Y.K."/>
            <person name="Roh H."/>
        </authorList>
    </citation>
    <scope>NUCLEOTIDE SEQUENCE [LARGE SCALE GENOMIC DNA]</scope>
    <source>
        <strain evidence="2">KCOM 1267(ChDC F290)</strain>
    </source>
</reference>
<dbReference type="RefSeq" id="WP_099010565.1">
    <property type="nucleotide sequence ID" value="NZ_CP077154.1"/>
</dbReference>
<name>A0A2C6ACY5_FUSNP</name>
<sequence>MLKLNRTYFPVLKGKKVIFEVVKYSPDIIAEFVDRRGDYKVKIDNNKFSAKETIKVQIVTSRGDIKLEKVERGEDFEIFIK</sequence>
<dbReference type="EMBL" id="NIRM01000001">
    <property type="protein sequence ID" value="PHI09660.1"/>
    <property type="molecule type" value="Genomic_DNA"/>
</dbReference>
<dbReference type="Proteomes" id="UP000221504">
    <property type="component" value="Unassembled WGS sequence"/>
</dbReference>
<evidence type="ECO:0000313" key="1">
    <source>
        <dbReference type="EMBL" id="PHI09660.1"/>
    </source>
</evidence>
<accession>A0A2C6ACY5</accession>
<comment type="caution">
    <text evidence="1">The sequence shown here is derived from an EMBL/GenBank/DDBJ whole genome shotgun (WGS) entry which is preliminary data.</text>
</comment>
<gene>
    <name evidence="1" type="ORF">CBG52_00010</name>
</gene>
<evidence type="ECO:0000313" key="2">
    <source>
        <dbReference type="Proteomes" id="UP000221504"/>
    </source>
</evidence>
<proteinExistence type="predicted"/>
<protein>
    <submittedName>
        <fullName evidence="1">Uncharacterized protein</fullName>
    </submittedName>
</protein>
<organism evidence="1 2">
    <name type="scientific">Fusobacterium nucleatum subsp. polymorphum</name>
    <name type="common">Fusobacterium polymorphum</name>
    <dbReference type="NCBI Taxonomy" id="76857"/>
    <lineage>
        <taxon>Bacteria</taxon>
        <taxon>Fusobacteriati</taxon>
        <taxon>Fusobacteriota</taxon>
        <taxon>Fusobacteriia</taxon>
        <taxon>Fusobacteriales</taxon>
        <taxon>Fusobacteriaceae</taxon>
        <taxon>Fusobacterium</taxon>
    </lineage>
</organism>
<dbReference type="AlphaFoldDB" id="A0A2C6ACY5"/>